<reference evidence="3" key="1">
    <citation type="submission" date="2020-02" db="EMBL/GenBank/DDBJ databases">
        <authorList>
            <person name="Gao J."/>
            <person name="Sun J."/>
        </authorList>
    </citation>
    <scope>NUCLEOTIDE SEQUENCE</scope>
    <source>
        <strain evidence="3">602-2</strain>
    </source>
</reference>
<feature type="chain" id="PRO_5026360461" description="Surface-adhesin protein E-like domain-containing protein" evidence="1">
    <location>
        <begin position="22"/>
        <end position="153"/>
    </location>
</feature>
<dbReference type="Pfam" id="PF16747">
    <property type="entry name" value="Adhesin_E"/>
    <property type="match status" value="1"/>
</dbReference>
<dbReference type="EMBL" id="JAAKGT010000012">
    <property type="protein sequence ID" value="NGM51917.1"/>
    <property type="molecule type" value="Genomic_DNA"/>
</dbReference>
<name>A0A6G4R2G5_9CAUL</name>
<evidence type="ECO:0000256" key="1">
    <source>
        <dbReference type="SAM" id="SignalP"/>
    </source>
</evidence>
<gene>
    <name evidence="3" type="ORF">G5B46_20085</name>
</gene>
<protein>
    <recommendedName>
        <fullName evidence="2">Surface-adhesin protein E-like domain-containing protein</fullName>
    </recommendedName>
</protein>
<proteinExistence type="predicted"/>
<feature type="signal peptide" evidence="1">
    <location>
        <begin position="1"/>
        <end position="21"/>
    </location>
</feature>
<organism evidence="3">
    <name type="scientific">Caulobacter sp. 602-2</name>
    <dbReference type="NCBI Taxonomy" id="2710887"/>
    <lineage>
        <taxon>Bacteria</taxon>
        <taxon>Pseudomonadati</taxon>
        <taxon>Pseudomonadota</taxon>
        <taxon>Alphaproteobacteria</taxon>
        <taxon>Caulobacterales</taxon>
        <taxon>Caulobacteraceae</taxon>
        <taxon>Caulobacter</taxon>
    </lineage>
</organism>
<accession>A0A6G4R2G5</accession>
<dbReference type="AlphaFoldDB" id="A0A6G4R2G5"/>
<evidence type="ECO:0000313" key="3">
    <source>
        <dbReference type="EMBL" id="NGM51917.1"/>
    </source>
</evidence>
<sequence>MRWIFGAAFAAAMIAATPVCAGEWRMVTAANTFGVYMDQSTLRGENLKTVWITMAFTETTFNADLSLQLVELNCEERTMSDLAMMAHLADGTRTYTRSSRKPPEHIVPDTMYEYVLKAACFNDYLVDVPLHFESAYDALNNWRKSRKRAVEQD</sequence>
<evidence type="ECO:0000259" key="2">
    <source>
        <dbReference type="Pfam" id="PF16747"/>
    </source>
</evidence>
<feature type="domain" description="Surface-adhesin protein E-like" evidence="2">
    <location>
        <begin position="24"/>
        <end position="120"/>
    </location>
</feature>
<comment type="caution">
    <text evidence="3">The sequence shown here is derived from an EMBL/GenBank/DDBJ whole genome shotgun (WGS) entry which is preliminary data.</text>
</comment>
<keyword evidence="1" id="KW-0732">Signal</keyword>
<dbReference type="InterPro" id="IPR031939">
    <property type="entry name" value="Adhesin_E-like"/>
</dbReference>
<dbReference type="RefSeq" id="WP_165261842.1">
    <property type="nucleotide sequence ID" value="NZ_JAAKGT010000012.1"/>
</dbReference>